<protein>
    <submittedName>
        <fullName evidence="2">Uncharacterized protein</fullName>
    </submittedName>
</protein>
<dbReference type="EMBL" id="JNAD02000003">
    <property type="protein sequence ID" value="RKM97097.1"/>
    <property type="molecule type" value="Genomic_DNA"/>
</dbReference>
<feature type="region of interest" description="Disordered" evidence="1">
    <location>
        <begin position="1"/>
        <end position="71"/>
    </location>
</feature>
<dbReference type="AlphaFoldDB" id="A0A420V664"/>
<evidence type="ECO:0000256" key="1">
    <source>
        <dbReference type="SAM" id="MobiDB-lite"/>
    </source>
</evidence>
<dbReference type="Proteomes" id="UP000028058">
    <property type="component" value="Unassembled WGS sequence"/>
</dbReference>
<gene>
    <name evidence="2" type="ORF">SFRA_007530</name>
</gene>
<evidence type="ECO:0000313" key="2">
    <source>
        <dbReference type="EMBL" id="RKM97097.1"/>
    </source>
</evidence>
<proteinExistence type="predicted"/>
<accession>A0A420V664</accession>
<feature type="compositionally biased region" description="Low complexity" evidence="1">
    <location>
        <begin position="94"/>
        <end position="110"/>
    </location>
</feature>
<comment type="caution">
    <text evidence="2">The sequence shown here is derived from an EMBL/GenBank/DDBJ whole genome shotgun (WGS) entry which is preliminary data.</text>
</comment>
<sequence>MRGANQSLARSPPPWPPGTDGFFPVSSRPPPAAEAEADGCRSSAGLPGPGTPGLVADDRSSTGVRMTTGGIGRDPGMLILIRVVSVVSVFGCSSGSEGRPASAASGASGASCGGCRDGYRRVP</sequence>
<feature type="region of interest" description="Disordered" evidence="1">
    <location>
        <begin position="94"/>
        <end position="123"/>
    </location>
</feature>
<reference evidence="2 3" key="1">
    <citation type="journal article" date="2014" name="Genome Announc.">
        <title>Draft Genome Sequence of Streptomyces fradiae ATCC 19609, a Strain Highly Sensitive to Antibiotics.</title>
        <authorList>
            <person name="Bekker O.B."/>
            <person name="Klimina K.M."/>
            <person name="Vatlin A.A."/>
            <person name="Zakharevich N.V."/>
            <person name="Kasianov A.S."/>
            <person name="Danilenko V.N."/>
        </authorList>
    </citation>
    <scope>NUCLEOTIDE SEQUENCE [LARGE SCALE GENOMIC DNA]</scope>
    <source>
        <strain evidence="2 3">ATCC 19609</strain>
    </source>
</reference>
<keyword evidence="3" id="KW-1185">Reference proteome</keyword>
<name>A0A420V664_9ACTN</name>
<organism evidence="2 3">
    <name type="scientific">Streptomyces xinghaiensis</name>
    <dbReference type="NCBI Taxonomy" id="1038928"/>
    <lineage>
        <taxon>Bacteria</taxon>
        <taxon>Bacillati</taxon>
        <taxon>Actinomycetota</taxon>
        <taxon>Actinomycetes</taxon>
        <taxon>Kitasatosporales</taxon>
        <taxon>Streptomycetaceae</taxon>
        <taxon>Streptomyces</taxon>
    </lineage>
</organism>
<evidence type="ECO:0000313" key="3">
    <source>
        <dbReference type="Proteomes" id="UP000028058"/>
    </source>
</evidence>